<gene>
    <name evidence="2" type="ORF">EHS11_02875</name>
</gene>
<evidence type="ECO:0000256" key="1">
    <source>
        <dbReference type="SAM" id="Phobius"/>
    </source>
</evidence>
<dbReference type="OrthoDB" id="321679at2"/>
<feature type="transmembrane region" description="Helical" evidence="1">
    <location>
        <begin position="215"/>
        <end position="241"/>
    </location>
</feature>
<dbReference type="NCBIfam" id="NF047550">
    <property type="entry name" value="LIC_12071_fam"/>
    <property type="match status" value="1"/>
</dbReference>
<keyword evidence="1" id="KW-0812">Transmembrane</keyword>
<accession>A0A4V3JXD8</accession>
<keyword evidence="3" id="KW-1185">Reference proteome</keyword>
<evidence type="ECO:0000313" key="3">
    <source>
        <dbReference type="Proteomes" id="UP000298264"/>
    </source>
</evidence>
<reference evidence="2" key="1">
    <citation type="journal article" date="2019" name="PLoS Negl. Trop. Dis.">
        <title>Revisiting the worldwide diversity of Leptospira species in the environment.</title>
        <authorList>
            <person name="Vincent A.T."/>
            <person name="Schiettekatte O."/>
            <person name="Bourhy P."/>
            <person name="Veyrier F.J."/>
            <person name="Picardeau M."/>
        </authorList>
    </citation>
    <scope>NUCLEOTIDE SEQUENCE [LARGE SCALE GENOMIC DNA]</scope>
    <source>
        <strain evidence="2">201400974</strain>
    </source>
</reference>
<organism evidence="2 3">
    <name type="scientific">Leptospira ilyithenensis</name>
    <dbReference type="NCBI Taxonomy" id="2484901"/>
    <lineage>
        <taxon>Bacteria</taxon>
        <taxon>Pseudomonadati</taxon>
        <taxon>Spirochaetota</taxon>
        <taxon>Spirochaetia</taxon>
        <taxon>Leptospirales</taxon>
        <taxon>Leptospiraceae</taxon>
        <taxon>Leptospira</taxon>
    </lineage>
</organism>
<name>A0A4V3JXD8_9LEPT</name>
<feature type="transmembrane region" description="Helical" evidence="1">
    <location>
        <begin position="7"/>
        <end position="30"/>
    </location>
</feature>
<keyword evidence="1" id="KW-0472">Membrane</keyword>
<comment type="caution">
    <text evidence="2">The sequence shown here is derived from an EMBL/GenBank/DDBJ whole genome shotgun (WGS) entry which is preliminary data.</text>
</comment>
<dbReference type="EMBL" id="RQHV01000016">
    <property type="protein sequence ID" value="TGN14077.1"/>
    <property type="molecule type" value="Genomic_DNA"/>
</dbReference>
<proteinExistence type="predicted"/>
<dbReference type="AlphaFoldDB" id="A0A4V3JXD8"/>
<dbReference type="RefSeq" id="WP_135762916.1">
    <property type="nucleotide sequence ID" value="NZ_RQHV01000016.1"/>
</dbReference>
<protein>
    <submittedName>
        <fullName evidence="2">Uncharacterized protein</fullName>
    </submittedName>
</protein>
<evidence type="ECO:0000313" key="2">
    <source>
        <dbReference type="EMBL" id="TGN14077.1"/>
    </source>
</evidence>
<keyword evidence="1" id="KW-1133">Transmembrane helix</keyword>
<sequence>MFILRSVVYFILLFFVFEFVALSGVVWSFYESVTNSMQHVSTSSDHRVRDLVLALAKTAEPRMNPAGYTELAKTFQRYVEETNKDSEKFTIGEIKLYSATGILLSSSAEGDLKESLEKRKPNEELIKQTFFKKAIRMRKWEWSSPDSEDSQLSVSFPNLPGFAKKLLKLFPLARANEVRIYAPIYHETKLDVLGAIVLKYQRGNLSYLFEKQFELALWLFINYSVIAFVGSALLWVVFFLFHYFARKEGEGVSPLALVQGELPSLIEKKTIISSEVASMQIPTAKLSEEAMETKVLKSESDIIVPETLTQKEPTSLHHSKDVLDAIFLG</sequence>
<dbReference type="Proteomes" id="UP000298264">
    <property type="component" value="Unassembled WGS sequence"/>
</dbReference>